<dbReference type="Proteomes" id="UP001365781">
    <property type="component" value="Unassembled WGS sequence"/>
</dbReference>
<dbReference type="RefSeq" id="WP_336541956.1">
    <property type="nucleotide sequence ID" value="NZ_JBBAYL010000026.1"/>
</dbReference>
<dbReference type="EMBL" id="JBBAYM010000036">
    <property type="protein sequence ID" value="MEI5615334.1"/>
    <property type="molecule type" value="Genomic_DNA"/>
</dbReference>
<gene>
    <name evidence="2" type="ORF">WB403_40055</name>
</gene>
<feature type="region of interest" description="Disordered" evidence="1">
    <location>
        <begin position="1"/>
        <end position="48"/>
    </location>
</feature>
<reference evidence="2 3" key="1">
    <citation type="submission" date="2024-03" db="EMBL/GenBank/DDBJ databases">
        <title>First Report of Pectobacterium brasiliscabiei causing potato scab in china.</title>
        <authorList>
            <person name="Handique U."/>
        </authorList>
    </citation>
    <scope>NUCLEOTIDE SEQUENCE [LARGE SCALE GENOMIC DNA]</scope>
    <source>
        <strain evidence="2 3">ZRIMU1503</strain>
    </source>
</reference>
<evidence type="ECO:0000313" key="3">
    <source>
        <dbReference type="Proteomes" id="UP001365781"/>
    </source>
</evidence>
<evidence type="ECO:0000256" key="1">
    <source>
        <dbReference type="SAM" id="MobiDB-lite"/>
    </source>
</evidence>
<proteinExistence type="predicted"/>
<comment type="caution">
    <text evidence="2">The sequence shown here is derived from an EMBL/GenBank/DDBJ whole genome shotgun (WGS) entry which is preliminary data.</text>
</comment>
<evidence type="ECO:0000313" key="2">
    <source>
        <dbReference type="EMBL" id="MEI5615334.1"/>
    </source>
</evidence>
<sequence length="48" mass="4817">MPRPARSPSALRVPQAAGSTVSLDAEADADADEAGKQAAAAHDLEEAT</sequence>
<name>A0ABU8GQR6_9ACTN</name>
<keyword evidence="3" id="KW-1185">Reference proteome</keyword>
<protein>
    <submittedName>
        <fullName evidence="2">Uncharacterized protein</fullName>
    </submittedName>
</protein>
<accession>A0ABU8GQR6</accession>
<organism evidence="2 3">
    <name type="scientific">Streptomyces brasiliscabiei</name>
    <dbReference type="NCBI Taxonomy" id="2736302"/>
    <lineage>
        <taxon>Bacteria</taxon>
        <taxon>Bacillati</taxon>
        <taxon>Actinomycetota</taxon>
        <taxon>Actinomycetes</taxon>
        <taxon>Kitasatosporales</taxon>
        <taxon>Streptomycetaceae</taxon>
        <taxon>Streptomyces</taxon>
    </lineage>
</organism>